<sequence>MTKWEFDLNKQHKEVNEPFGYCKTIGEMDQIQNNEKIQKEMLEKKIQATATQGKEQVLMALFMNYMIGNTLNIFVIFFTFQNVYNPLKNLFMLLNSMKEKEFNYQLIK</sequence>
<accession>G0QJ80</accession>
<evidence type="ECO:0000313" key="10">
    <source>
        <dbReference type="Proteomes" id="UP000008983"/>
    </source>
</evidence>
<evidence type="ECO:0000256" key="5">
    <source>
        <dbReference type="ARBA" id="ARBA00022824"/>
    </source>
</evidence>
<dbReference type="GO" id="GO:0005789">
    <property type="term" value="C:endoplasmic reticulum membrane"/>
    <property type="evidence" value="ECO:0007669"/>
    <property type="project" value="UniProtKB-SubCell"/>
</dbReference>
<evidence type="ECO:0000256" key="2">
    <source>
        <dbReference type="ARBA" id="ARBA00007715"/>
    </source>
</evidence>
<dbReference type="InterPro" id="IPR009445">
    <property type="entry name" value="TMEM85/Emc4"/>
</dbReference>
<evidence type="ECO:0000313" key="9">
    <source>
        <dbReference type="EMBL" id="EGR34731.1"/>
    </source>
</evidence>
<dbReference type="AlphaFoldDB" id="G0QJ80"/>
<reference evidence="9 10" key="1">
    <citation type="submission" date="2011-07" db="EMBL/GenBank/DDBJ databases">
        <authorList>
            <person name="Coyne R."/>
            <person name="Brami D."/>
            <person name="Johnson J."/>
            <person name="Hostetler J."/>
            <person name="Hannick L."/>
            <person name="Clark T."/>
            <person name="Cassidy-Hanley D."/>
            <person name="Inman J."/>
        </authorList>
    </citation>
    <scope>NUCLEOTIDE SEQUENCE [LARGE SCALE GENOMIC DNA]</scope>
    <source>
        <strain evidence="9 10">G5</strain>
    </source>
</reference>
<dbReference type="GeneID" id="14910923"/>
<proteinExistence type="inferred from homology"/>
<gene>
    <name evidence="9" type="ORF">IMG5_003030</name>
</gene>
<evidence type="ECO:0000256" key="3">
    <source>
        <dbReference type="ARBA" id="ARBA00020820"/>
    </source>
</evidence>
<comment type="subcellular location">
    <subcellularLocation>
        <location evidence="1">Endoplasmic reticulum membrane</location>
        <topology evidence="1">Multi-pass membrane protein</topology>
    </subcellularLocation>
</comment>
<keyword evidence="7 8" id="KW-0472">Membrane</keyword>
<evidence type="ECO:0000256" key="8">
    <source>
        <dbReference type="SAM" id="Phobius"/>
    </source>
</evidence>
<dbReference type="EMBL" id="GL983051">
    <property type="protein sequence ID" value="EGR34731.1"/>
    <property type="molecule type" value="Genomic_DNA"/>
</dbReference>
<protein>
    <recommendedName>
        <fullName evidence="3">ER membrane protein complex subunit 4</fullName>
    </recommendedName>
</protein>
<keyword evidence="10" id="KW-1185">Reference proteome</keyword>
<dbReference type="Pfam" id="PF06417">
    <property type="entry name" value="EMC4"/>
    <property type="match status" value="1"/>
</dbReference>
<dbReference type="RefSeq" id="XP_004040035.1">
    <property type="nucleotide sequence ID" value="XM_004039987.1"/>
</dbReference>
<name>G0QJ80_ICHMU</name>
<dbReference type="InParanoid" id="G0QJ80"/>
<evidence type="ECO:0000256" key="7">
    <source>
        <dbReference type="ARBA" id="ARBA00023136"/>
    </source>
</evidence>
<keyword evidence="4 8" id="KW-0812">Transmembrane</keyword>
<organism evidence="9 10">
    <name type="scientific">Ichthyophthirius multifiliis</name>
    <name type="common">White spot disease agent</name>
    <name type="synonym">Ich</name>
    <dbReference type="NCBI Taxonomy" id="5932"/>
    <lineage>
        <taxon>Eukaryota</taxon>
        <taxon>Sar</taxon>
        <taxon>Alveolata</taxon>
        <taxon>Ciliophora</taxon>
        <taxon>Intramacronucleata</taxon>
        <taxon>Oligohymenophorea</taxon>
        <taxon>Hymenostomatida</taxon>
        <taxon>Ophryoglenina</taxon>
        <taxon>Ichthyophthirius</taxon>
    </lineage>
</organism>
<keyword evidence="6 8" id="KW-1133">Transmembrane helix</keyword>
<evidence type="ECO:0000256" key="1">
    <source>
        <dbReference type="ARBA" id="ARBA00004477"/>
    </source>
</evidence>
<dbReference type="Proteomes" id="UP000008983">
    <property type="component" value="Unassembled WGS sequence"/>
</dbReference>
<dbReference type="OrthoDB" id="285106at2759"/>
<dbReference type="PANTHER" id="PTHR19315">
    <property type="entry name" value="ER MEMBRANE PROTEIN COMPLEX SUBUNIT 4"/>
    <property type="match status" value="1"/>
</dbReference>
<evidence type="ECO:0000256" key="4">
    <source>
        <dbReference type="ARBA" id="ARBA00022692"/>
    </source>
</evidence>
<feature type="transmembrane region" description="Helical" evidence="8">
    <location>
        <begin position="62"/>
        <end position="84"/>
    </location>
</feature>
<comment type="similarity">
    <text evidence="2">Belongs to the EMC4 family.</text>
</comment>
<evidence type="ECO:0000256" key="6">
    <source>
        <dbReference type="ARBA" id="ARBA00022989"/>
    </source>
</evidence>
<keyword evidence="5" id="KW-0256">Endoplasmic reticulum</keyword>